<feature type="domain" description="Transposase IS30-like HTH" evidence="1">
    <location>
        <begin position="11"/>
        <end position="51"/>
    </location>
</feature>
<dbReference type="PANTHER" id="PTHR10948">
    <property type="entry name" value="TRANSPOSASE"/>
    <property type="match status" value="1"/>
</dbReference>
<evidence type="ECO:0000313" key="3">
    <source>
        <dbReference type="Proteomes" id="UP001257627"/>
    </source>
</evidence>
<comment type="caution">
    <text evidence="2">The sequence shown here is derived from an EMBL/GenBank/DDBJ whole genome shotgun (WGS) entry which is preliminary data.</text>
</comment>
<proteinExistence type="predicted"/>
<sequence>MIIPDTSVAPRFLTQDDRIAIGDGLRAEKTPAAIAAAIGKSTSTVYREIGRGGKGDGSYDPWWAHNQALLRRQRPKTEKIREHAPLRSVVRDKLDKGWSPQRGDLAAVGTRLAIG</sequence>
<name>A0ABU3V4A3_9ACTN</name>
<dbReference type="PANTHER" id="PTHR10948:SF23">
    <property type="entry name" value="TRANSPOSASE INSI FOR INSERTION SEQUENCE ELEMENT IS30A-RELATED"/>
    <property type="match status" value="1"/>
</dbReference>
<keyword evidence="3" id="KW-1185">Reference proteome</keyword>
<evidence type="ECO:0000313" key="2">
    <source>
        <dbReference type="EMBL" id="MDU9001017.1"/>
    </source>
</evidence>
<reference evidence="2 3" key="1">
    <citation type="submission" date="2023-02" db="EMBL/GenBank/DDBJ databases">
        <authorList>
            <person name="Maleckis M."/>
        </authorList>
    </citation>
    <scope>NUCLEOTIDE SEQUENCE [LARGE SCALE GENOMIC DNA]</scope>
    <source>
        <strain evidence="2 3">P8-A2</strain>
    </source>
</reference>
<dbReference type="RefSeq" id="WP_164405897.1">
    <property type="nucleotide sequence ID" value="NZ_JARAKF010000002.1"/>
</dbReference>
<evidence type="ECO:0000259" key="1">
    <source>
        <dbReference type="Pfam" id="PF13936"/>
    </source>
</evidence>
<dbReference type="Proteomes" id="UP001257627">
    <property type="component" value="Unassembled WGS sequence"/>
</dbReference>
<dbReference type="Pfam" id="PF13936">
    <property type="entry name" value="HTH_38"/>
    <property type="match status" value="1"/>
</dbReference>
<organism evidence="2 3">
    <name type="scientific">Streptomyces mirabilis</name>
    <dbReference type="NCBI Taxonomy" id="68239"/>
    <lineage>
        <taxon>Bacteria</taxon>
        <taxon>Bacillati</taxon>
        <taxon>Actinomycetota</taxon>
        <taxon>Actinomycetes</taxon>
        <taxon>Kitasatosporales</taxon>
        <taxon>Streptomycetaceae</taxon>
        <taxon>Streptomyces</taxon>
    </lineage>
</organism>
<gene>
    <name evidence="2" type="ORF">PU648_53865</name>
</gene>
<dbReference type="EMBL" id="JARAKF010000002">
    <property type="protein sequence ID" value="MDU9001017.1"/>
    <property type="molecule type" value="Genomic_DNA"/>
</dbReference>
<dbReference type="InterPro" id="IPR051917">
    <property type="entry name" value="Transposase-Integrase"/>
</dbReference>
<dbReference type="InterPro" id="IPR025246">
    <property type="entry name" value="IS30-like_HTH"/>
</dbReference>
<accession>A0ABU3V4A3</accession>
<protein>
    <submittedName>
        <fullName evidence="2">Helix-turn-helix domain-containing protein</fullName>
    </submittedName>
</protein>